<sequence length="173" mass="19041">MPPAGNDEYPDDPLIDEDRPGREGRASGPAGFVPEFVRRMAVAGLGALFMTEEGIRNLAGQLKLPKEALGFILSQAEKTKDEVTGAITEELRRFLQSEKLRDEFLKLISGMTLEIKAQVRLVPPDKAEDFGSDAPEEGAEPRPKERKTAAPTTRVVISELNARRPGSKRSKKE</sequence>
<keyword evidence="3" id="KW-1185">Reference proteome</keyword>
<accession>A0ABX7NA11</accession>
<feature type="region of interest" description="Disordered" evidence="1">
    <location>
        <begin position="1"/>
        <end position="30"/>
    </location>
</feature>
<dbReference type="RefSeq" id="WP_206717314.1">
    <property type="nucleotide sequence ID" value="NZ_CP071091.1"/>
</dbReference>
<evidence type="ECO:0000313" key="3">
    <source>
        <dbReference type="Proteomes" id="UP000663090"/>
    </source>
</evidence>
<dbReference type="EMBL" id="CP071091">
    <property type="protein sequence ID" value="QSQ15617.1"/>
    <property type="molecule type" value="Genomic_DNA"/>
</dbReference>
<feature type="compositionally biased region" description="Basic and acidic residues" evidence="1">
    <location>
        <begin position="16"/>
        <end position="25"/>
    </location>
</feature>
<reference evidence="2 3" key="1">
    <citation type="submission" date="2021-02" db="EMBL/GenBank/DDBJ databases">
        <title>De Novo genome assembly of isolated myxobacteria.</title>
        <authorList>
            <person name="Stevens D.C."/>
        </authorList>
    </citation>
    <scope>NUCLEOTIDE SEQUENCE [LARGE SCALE GENOMIC DNA]</scope>
    <source>
        <strain evidence="2 3">SCHIC003</strain>
    </source>
</reference>
<feature type="compositionally biased region" description="Basic and acidic residues" evidence="1">
    <location>
        <begin position="139"/>
        <end position="148"/>
    </location>
</feature>
<name>A0ABX7NA11_9BACT</name>
<organism evidence="2 3">
    <name type="scientific">Myxococcus landrumensis</name>
    <dbReference type="NCBI Taxonomy" id="2813577"/>
    <lineage>
        <taxon>Bacteria</taxon>
        <taxon>Pseudomonadati</taxon>
        <taxon>Myxococcota</taxon>
        <taxon>Myxococcia</taxon>
        <taxon>Myxococcales</taxon>
        <taxon>Cystobacterineae</taxon>
        <taxon>Myxococcaceae</taxon>
        <taxon>Myxococcus</taxon>
    </lineage>
</organism>
<protein>
    <submittedName>
        <fullName evidence="2">Uncharacterized protein</fullName>
    </submittedName>
</protein>
<evidence type="ECO:0000256" key="1">
    <source>
        <dbReference type="SAM" id="MobiDB-lite"/>
    </source>
</evidence>
<evidence type="ECO:0000313" key="2">
    <source>
        <dbReference type="EMBL" id="QSQ15617.1"/>
    </source>
</evidence>
<proteinExistence type="predicted"/>
<feature type="region of interest" description="Disordered" evidence="1">
    <location>
        <begin position="124"/>
        <end position="173"/>
    </location>
</feature>
<gene>
    <name evidence="2" type="ORF">JY572_06000</name>
</gene>
<dbReference type="Proteomes" id="UP000663090">
    <property type="component" value="Chromosome"/>
</dbReference>